<dbReference type="PANTHER" id="PTHR16983">
    <property type="entry name" value="UPAR/LY6 DOMAIN-CONTAINING PROTEIN"/>
    <property type="match status" value="1"/>
</dbReference>
<proteinExistence type="predicted"/>
<accession>A0ABM0RLB8</accession>
<protein>
    <submittedName>
        <fullName evidence="6">Ras and Rab interactor 3-like</fullName>
    </submittedName>
</protein>
<dbReference type="Gene3D" id="2.10.60.10">
    <property type="entry name" value="CD59"/>
    <property type="match status" value="1"/>
</dbReference>
<feature type="signal peptide" evidence="3">
    <location>
        <begin position="1"/>
        <end position="21"/>
    </location>
</feature>
<gene>
    <name evidence="6" type="primary">LOC103599095</name>
</gene>
<dbReference type="PROSITE" id="PS51257">
    <property type="entry name" value="PROKAR_LIPOPROTEIN"/>
    <property type="match status" value="1"/>
</dbReference>
<evidence type="ECO:0000259" key="4">
    <source>
        <dbReference type="SMART" id="SM00134"/>
    </source>
</evidence>
<keyword evidence="5" id="KW-1185">Reference proteome</keyword>
<sequence length="339" mass="35336">MASRWAALLFVAAWSMGCGEAFRCYSCEQPVAMSSCKNITYCKPEDTACITTLVTVEAEYPFNQIAVVTRSCSSSCQATDPDSIGTAHLIYCCFRDLCNSVAQRSAPSSYSPTSSGAAPNQRELPHGPPLRHPPGTLQRANTLPAVPPLEPFPCIVARLPDSPTLHQRSNGDNAPGVFGGQRRWGRGEPWRAVPSLGRRVGGGGTCGSSARPEEGARASPRSQRRQDPSPARARRAGGDPGDTAPPRSATSTASSVKSDPKGTAGSKAPEGQQGAREALCPLLSLEDAHLSHLSPRPSRQRDPRKLGQVTGGSSGSPPTGAAPKGLGTKLSPPGGLPGP</sequence>
<reference evidence="6" key="1">
    <citation type="submission" date="2025-08" db="UniProtKB">
        <authorList>
            <consortium name="RefSeq"/>
        </authorList>
    </citation>
    <scope>IDENTIFICATION</scope>
</reference>
<organism evidence="5 6">
    <name type="scientific">Galeopterus variegatus</name>
    <name type="common">Malayan flying lemur</name>
    <name type="synonym">Cynocephalus variegatus</name>
    <dbReference type="NCBI Taxonomy" id="482537"/>
    <lineage>
        <taxon>Eukaryota</taxon>
        <taxon>Metazoa</taxon>
        <taxon>Chordata</taxon>
        <taxon>Craniata</taxon>
        <taxon>Vertebrata</taxon>
        <taxon>Euteleostomi</taxon>
        <taxon>Mammalia</taxon>
        <taxon>Eutheria</taxon>
        <taxon>Euarchontoglires</taxon>
        <taxon>Dermoptera</taxon>
        <taxon>Cynocephalidae</taxon>
        <taxon>Galeopterus</taxon>
    </lineage>
</organism>
<name>A0ABM0RLB8_GALVR</name>
<dbReference type="SUPFAM" id="SSF57302">
    <property type="entry name" value="Snake toxin-like"/>
    <property type="match status" value="1"/>
</dbReference>
<dbReference type="GeneID" id="103599095"/>
<evidence type="ECO:0000313" key="5">
    <source>
        <dbReference type="Proteomes" id="UP000694923"/>
    </source>
</evidence>
<evidence type="ECO:0000256" key="3">
    <source>
        <dbReference type="SAM" id="SignalP"/>
    </source>
</evidence>
<dbReference type="Pfam" id="PF00021">
    <property type="entry name" value="UPAR_LY6"/>
    <property type="match status" value="1"/>
</dbReference>
<dbReference type="PANTHER" id="PTHR16983:SF16">
    <property type="entry name" value="UPAR_LY6 DOMAIN-CONTAINING PROTEIN"/>
    <property type="match status" value="1"/>
</dbReference>
<dbReference type="SMART" id="SM00134">
    <property type="entry name" value="LU"/>
    <property type="match status" value="1"/>
</dbReference>
<feature type="compositionally biased region" description="Low complexity" evidence="2">
    <location>
        <begin position="109"/>
        <end position="119"/>
    </location>
</feature>
<feature type="region of interest" description="Disordered" evidence="2">
    <location>
        <begin position="163"/>
        <end position="339"/>
    </location>
</feature>
<dbReference type="InterPro" id="IPR016054">
    <property type="entry name" value="LY6_UPA_recep-like"/>
</dbReference>
<keyword evidence="1 3" id="KW-0732">Signal</keyword>
<feature type="chain" id="PRO_5045980707" evidence="3">
    <location>
        <begin position="22"/>
        <end position="339"/>
    </location>
</feature>
<dbReference type="RefSeq" id="XP_008581409.1">
    <property type="nucleotide sequence ID" value="XM_008583187.1"/>
</dbReference>
<evidence type="ECO:0000256" key="2">
    <source>
        <dbReference type="SAM" id="MobiDB-lite"/>
    </source>
</evidence>
<feature type="region of interest" description="Disordered" evidence="2">
    <location>
        <begin position="109"/>
        <end position="144"/>
    </location>
</feature>
<feature type="domain" description="UPAR/Ly6" evidence="4">
    <location>
        <begin position="22"/>
        <end position="113"/>
    </location>
</feature>
<feature type="compositionally biased region" description="Low complexity" evidence="2">
    <location>
        <begin position="244"/>
        <end position="255"/>
    </location>
</feature>
<dbReference type="Proteomes" id="UP000694923">
    <property type="component" value="Unplaced"/>
</dbReference>
<dbReference type="CDD" id="cd23560">
    <property type="entry name" value="TFP_LU_ECD_SLURP1_like"/>
    <property type="match status" value="1"/>
</dbReference>
<dbReference type="InterPro" id="IPR051110">
    <property type="entry name" value="Ly-6/neurotoxin-like_GPI-ap"/>
</dbReference>
<evidence type="ECO:0000256" key="1">
    <source>
        <dbReference type="ARBA" id="ARBA00022729"/>
    </source>
</evidence>
<evidence type="ECO:0000313" key="6">
    <source>
        <dbReference type="RefSeq" id="XP_008581409.1"/>
    </source>
</evidence>
<dbReference type="InterPro" id="IPR045860">
    <property type="entry name" value="Snake_toxin-like_sf"/>
</dbReference>